<evidence type="ECO:0000313" key="1">
    <source>
        <dbReference type="EMBL" id="QQK77630.1"/>
    </source>
</evidence>
<dbReference type="KEGG" id="scia:HUG15_19930"/>
<name>A0A7T7CD56_9BACI</name>
<dbReference type="Proteomes" id="UP000595823">
    <property type="component" value="Chromosome"/>
</dbReference>
<gene>
    <name evidence="1" type="ORF">HUG15_19930</name>
</gene>
<evidence type="ECO:0000313" key="2">
    <source>
        <dbReference type="Proteomes" id="UP000595823"/>
    </source>
</evidence>
<organism evidence="1 2">
    <name type="scientific">Salicibibacter cibarius</name>
    <dbReference type="NCBI Taxonomy" id="2743000"/>
    <lineage>
        <taxon>Bacteria</taxon>
        <taxon>Bacillati</taxon>
        <taxon>Bacillota</taxon>
        <taxon>Bacilli</taxon>
        <taxon>Bacillales</taxon>
        <taxon>Bacillaceae</taxon>
        <taxon>Salicibibacter</taxon>
    </lineage>
</organism>
<accession>A0A7T7CD56</accession>
<dbReference type="EMBL" id="CP054705">
    <property type="protein sequence ID" value="QQK77630.1"/>
    <property type="molecule type" value="Genomic_DNA"/>
</dbReference>
<sequence>MIKNKKLVAKFPPISESERKKIIREQAEASSQHADYIDKHLNGVYAQPNPSATSEDYRHIIETVKKMRKDYQEEFPDKDTSLVPLREIEDYFAAKHQ</sequence>
<dbReference type="RefSeq" id="WP_200125142.1">
    <property type="nucleotide sequence ID" value="NZ_CP054705.1"/>
</dbReference>
<keyword evidence="2" id="KW-1185">Reference proteome</keyword>
<reference evidence="1 2" key="1">
    <citation type="submission" date="2020-06" db="EMBL/GenBank/DDBJ databases">
        <title>Genomic analysis of Salicibibacter sp. NKC5-3.</title>
        <authorList>
            <person name="Oh Y.J."/>
        </authorList>
    </citation>
    <scope>NUCLEOTIDE SEQUENCE [LARGE SCALE GENOMIC DNA]</scope>
    <source>
        <strain evidence="1 2">NKC5-3</strain>
    </source>
</reference>
<proteinExistence type="predicted"/>
<dbReference type="AlphaFoldDB" id="A0A7T7CD56"/>
<protein>
    <submittedName>
        <fullName evidence="1">Uncharacterized protein</fullName>
    </submittedName>
</protein>